<comment type="catalytic activity">
    <reaction evidence="8">
        <text>L-seryl-[protein] + ATP = O-phospho-L-seryl-[protein] + ADP + H(+)</text>
        <dbReference type="Rhea" id="RHEA:17989"/>
        <dbReference type="Rhea" id="RHEA-COMP:9863"/>
        <dbReference type="Rhea" id="RHEA-COMP:11604"/>
        <dbReference type="ChEBI" id="CHEBI:15378"/>
        <dbReference type="ChEBI" id="CHEBI:29999"/>
        <dbReference type="ChEBI" id="CHEBI:30616"/>
        <dbReference type="ChEBI" id="CHEBI:83421"/>
        <dbReference type="ChEBI" id="CHEBI:456216"/>
        <dbReference type="EC" id="2.7.12.1"/>
    </reaction>
</comment>
<evidence type="ECO:0000259" key="12">
    <source>
        <dbReference type="PROSITE" id="PS50011"/>
    </source>
</evidence>
<name>A0A834LLD1_RHOSS</name>
<dbReference type="InterPro" id="IPR051175">
    <property type="entry name" value="CLK_kinases"/>
</dbReference>
<keyword evidence="14" id="KW-1185">Reference proteome</keyword>
<evidence type="ECO:0000313" key="13">
    <source>
        <dbReference type="EMBL" id="KAF7143812.1"/>
    </source>
</evidence>
<dbReference type="Gene3D" id="1.10.510.10">
    <property type="entry name" value="Transferase(Phosphotransferase) domain 1"/>
    <property type="match status" value="1"/>
</dbReference>
<keyword evidence="5" id="KW-0418">Kinase</keyword>
<comment type="catalytic activity">
    <reaction evidence="9">
        <text>L-threonyl-[protein] + ATP = O-phospho-L-threonyl-[protein] + ADP + H(+)</text>
        <dbReference type="Rhea" id="RHEA:46608"/>
        <dbReference type="Rhea" id="RHEA-COMP:11060"/>
        <dbReference type="Rhea" id="RHEA-COMP:11605"/>
        <dbReference type="ChEBI" id="CHEBI:15378"/>
        <dbReference type="ChEBI" id="CHEBI:30013"/>
        <dbReference type="ChEBI" id="CHEBI:30616"/>
        <dbReference type="ChEBI" id="CHEBI:61977"/>
        <dbReference type="ChEBI" id="CHEBI:456216"/>
        <dbReference type="EC" id="2.7.12.1"/>
    </reaction>
</comment>
<evidence type="ECO:0000256" key="10">
    <source>
        <dbReference type="ARBA" id="ARBA00051680"/>
    </source>
</evidence>
<evidence type="ECO:0000256" key="3">
    <source>
        <dbReference type="ARBA" id="ARBA00022679"/>
    </source>
</evidence>
<evidence type="ECO:0000256" key="4">
    <source>
        <dbReference type="ARBA" id="ARBA00022741"/>
    </source>
</evidence>
<protein>
    <recommendedName>
        <fullName evidence="1">dual-specificity kinase</fullName>
        <ecNumber evidence="1">2.7.12.1</ecNumber>
    </recommendedName>
</protein>
<keyword evidence="4" id="KW-0547">Nucleotide-binding</keyword>
<dbReference type="FunFam" id="1.10.510.10:FF:000612">
    <property type="entry name" value="Serine/threonine-protein kinase AFC2"/>
    <property type="match status" value="1"/>
</dbReference>
<dbReference type="InterPro" id="IPR011009">
    <property type="entry name" value="Kinase-like_dom_sf"/>
</dbReference>
<sequence length="575" mass="67187">METQWMMEFPHKNMDKRPRKRPRLTWDMPPLVPPPPKEPTSFEVPIGGKVGTYPFHSSRTTQMAKHRELSLLVHRVMWRPPINQIERGRNRMNTLRWKEKNGKAYITQGKHEDEKFLNGRKRMNCLIWGVGVEMPPLKCYLPSGYELFRTMLSQRGRRNNIRRGGSTSSGSRNLIAFEVLPAFYCGHEFTNGAFPNYAYSSVYYKGVLRNGSPPWRPDDKDGHYVFVVGDYITPRYRILSKMGEGTFGRVLECLDNERKEIVAIKIVRSIHKYREAAMIEIDVLQKLARHDIGGTRCVQIRHWFDYRNHICIVFERLGPSLYDFLRKNSYRSFPIDLVREFGRQLLESVAFMHDLHLIHTDLKPENILLVSSEYIKVPDYKFLTRSTKEGSYSKNLPKSSAIKLIDFGSTTFEHQDHTYVVSTRHYRAPEVILGLGWNYPCDVWSVGCILVELCSGEALFQTHENLEHLAMMERVLGPLPPHMIIRADRRAEKYFRRGVRLDWPEGATSRESMRAVWKLPRLQNLIMQHVDHSAGDLIDLLQGLLRYDPSERIKAREALRHPFFTRDIRRCGFPL</sequence>
<dbReference type="AlphaFoldDB" id="A0A834LLD1"/>
<keyword evidence="3" id="KW-0808">Transferase</keyword>
<evidence type="ECO:0000256" key="7">
    <source>
        <dbReference type="ARBA" id="ARBA00037966"/>
    </source>
</evidence>
<reference evidence="13" key="1">
    <citation type="submission" date="2019-11" db="EMBL/GenBank/DDBJ databases">
        <authorList>
            <person name="Liu Y."/>
            <person name="Hou J."/>
            <person name="Li T.-Q."/>
            <person name="Guan C.-H."/>
            <person name="Wu X."/>
            <person name="Wu H.-Z."/>
            <person name="Ling F."/>
            <person name="Zhang R."/>
            <person name="Shi X.-G."/>
            <person name="Ren J.-P."/>
            <person name="Chen E.-F."/>
            <person name="Sun J.-M."/>
        </authorList>
    </citation>
    <scope>NUCLEOTIDE SEQUENCE</scope>
    <source>
        <strain evidence="13">Adult_tree_wgs_1</strain>
        <tissue evidence="13">Leaves</tissue>
    </source>
</reference>
<dbReference type="GO" id="GO:0005524">
    <property type="term" value="F:ATP binding"/>
    <property type="evidence" value="ECO:0007669"/>
    <property type="project" value="UniProtKB-KW"/>
</dbReference>
<dbReference type="GO" id="GO:0005634">
    <property type="term" value="C:nucleus"/>
    <property type="evidence" value="ECO:0007669"/>
    <property type="project" value="TreeGrafter"/>
</dbReference>
<evidence type="ECO:0000256" key="5">
    <source>
        <dbReference type="ARBA" id="ARBA00022777"/>
    </source>
</evidence>
<evidence type="ECO:0000256" key="2">
    <source>
        <dbReference type="ARBA" id="ARBA00022527"/>
    </source>
</evidence>
<dbReference type="EC" id="2.7.12.1" evidence="1"/>
<dbReference type="GO" id="GO:0004674">
    <property type="term" value="F:protein serine/threonine kinase activity"/>
    <property type="evidence" value="ECO:0007669"/>
    <property type="project" value="UniProtKB-KW"/>
</dbReference>
<organism evidence="13 14">
    <name type="scientific">Rhododendron simsii</name>
    <name type="common">Sims's rhododendron</name>
    <dbReference type="NCBI Taxonomy" id="118357"/>
    <lineage>
        <taxon>Eukaryota</taxon>
        <taxon>Viridiplantae</taxon>
        <taxon>Streptophyta</taxon>
        <taxon>Embryophyta</taxon>
        <taxon>Tracheophyta</taxon>
        <taxon>Spermatophyta</taxon>
        <taxon>Magnoliopsida</taxon>
        <taxon>eudicotyledons</taxon>
        <taxon>Gunneridae</taxon>
        <taxon>Pentapetalae</taxon>
        <taxon>asterids</taxon>
        <taxon>Ericales</taxon>
        <taxon>Ericaceae</taxon>
        <taxon>Ericoideae</taxon>
        <taxon>Rhodoreae</taxon>
        <taxon>Rhododendron</taxon>
    </lineage>
</organism>
<feature type="domain" description="Protein kinase" evidence="12">
    <location>
        <begin position="236"/>
        <end position="564"/>
    </location>
</feature>
<comment type="caution">
    <text evidence="13">The sequence shown here is derived from an EMBL/GenBank/DDBJ whole genome shotgun (WGS) entry which is preliminary data.</text>
</comment>
<dbReference type="SUPFAM" id="SSF56112">
    <property type="entry name" value="Protein kinase-like (PK-like)"/>
    <property type="match status" value="1"/>
</dbReference>
<dbReference type="Proteomes" id="UP000626092">
    <property type="component" value="Unassembled WGS sequence"/>
</dbReference>
<feature type="region of interest" description="Disordered" evidence="11">
    <location>
        <begin position="14"/>
        <end position="42"/>
    </location>
</feature>
<evidence type="ECO:0000256" key="9">
    <source>
        <dbReference type="ARBA" id="ARBA00049308"/>
    </source>
</evidence>
<comment type="catalytic activity">
    <reaction evidence="10">
        <text>L-tyrosyl-[protein] + ATP = O-phospho-L-tyrosyl-[protein] + ADP + H(+)</text>
        <dbReference type="Rhea" id="RHEA:10596"/>
        <dbReference type="Rhea" id="RHEA-COMP:10136"/>
        <dbReference type="Rhea" id="RHEA-COMP:20101"/>
        <dbReference type="ChEBI" id="CHEBI:15378"/>
        <dbReference type="ChEBI" id="CHEBI:30616"/>
        <dbReference type="ChEBI" id="CHEBI:46858"/>
        <dbReference type="ChEBI" id="CHEBI:61978"/>
        <dbReference type="ChEBI" id="CHEBI:456216"/>
        <dbReference type="EC" id="2.7.12.1"/>
    </reaction>
</comment>
<evidence type="ECO:0000256" key="1">
    <source>
        <dbReference type="ARBA" id="ARBA00013203"/>
    </source>
</evidence>
<evidence type="ECO:0000256" key="6">
    <source>
        <dbReference type="ARBA" id="ARBA00022840"/>
    </source>
</evidence>
<keyword evidence="2" id="KW-0723">Serine/threonine-protein kinase</keyword>
<gene>
    <name evidence="13" type="ORF">RHSIM_Rhsim05G0187100</name>
</gene>
<dbReference type="InterPro" id="IPR008271">
    <property type="entry name" value="Ser/Thr_kinase_AS"/>
</dbReference>
<dbReference type="CDD" id="cd14134">
    <property type="entry name" value="PKc_CLK"/>
    <property type="match status" value="1"/>
</dbReference>
<evidence type="ECO:0000256" key="8">
    <source>
        <dbReference type="ARBA" id="ARBA00049003"/>
    </source>
</evidence>
<accession>A0A834LLD1</accession>
<dbReference type="PANTHER" id="PTHR45646">
    <property type="entry name" value="SERINE/THREONINE-PROTEIN KINASE DOA-RELATED"/>
    <property type="match status" value="1"/>
</dbReference>
<dbReference type="PANTHER" id="PTHR45646:SF12">
    <property type="entry name" value="SERINE_THREONINE-PROTEIN KINASE AFC1"/>
    <property type="match status" value="1"/>
</dbReference>
<dbReference type="PROSITE" id="PS00108">
    <property type="entry name" value="PROTEIN_KINASE_ST"/>
    <property type="match status" value="1"/>
</dbReference>
<dbReference type="SMART" id="SM00220">
    <property type="entry name" value="S_TKc"/>
    <property type="match status" value="1"/>
</dbReference>
<dbReference type="PROSITE" id="PS50011">
    <property type="entry name" value="PROTEIN_KINASE_DOM"/>
    <property type="match status" value="1"/>
</dbReference>
<dbReference type="Gene3D" id="3.30.200.20">
    <property type="entry name" value="Phosphorylase Kinase, domain 1"/>
    <property type="match status" value="1"/>
</dbReference>
<dbReference type="OrthoDB" id="283111at2759"/>
<dbReference type="GO" id="GO:0004712">
    <property type="term" value="F:protein serine/threonine/tyrosine kinase activity"/>
    <property type="evidence" value="ECO:0007669"/>
    <property type="project" value="UniProtKB-EC"/>
</dbReference>
<keyword evidence="6" id="KW-0067">ATP-binding</keyword>
<comment type="similarity">
    <text evidence="7">Belongs to the protein kinase superfamily. CMGC Ser/Thr protein kinase family. Lammer subfamily.</text>
</comment>
<proteinExistence type="inferred from homology"/>
<dbReference type="InterPro" id="IPR000719">
    <property type="entry name" value="Prot_kinase_dom"/>
</dbReference>
<evidence type="ECO:0000256" key="11">
    <source>
        <dbReference type="SAM" id="MobiDB-lite"/>
    </source>
</evidence>
<evidence type="ECO:0000313" key="14">
    <source>
        <dbReference type="Proteomes" id="UP000626092"/>
    </source>
</evidence>
<dbReference type="Pfam" id="PF00069">
    <property type="entry name" value="Pkinase"/>
    <property type="match status" value="1"/>
</dbReference>
<dbReference type="EMBL" id="WJXA01000005">
    <property type="protein sequence ID" value="KAF7143812.1"/>
    <property type="molecule type" value="Genomic_DNA"/>
</dbReference>